<gene>
    <name evidence="5" type="primary">tatC</name>
    <name evidence="6" type="ORF">A2704_01650</name>
</gene>
<keyword evidence="2 5" id="KW-0812">Transmembrane</keyword>
<accession>A0A1F6CQ43</accession>
<dbReference type="PANTHER" id="PTHR30371">
    <property type="entry name" value="SEC-INDEPENDENT PROTEIN TRANSLOCASE PROTEIN TATC"/>
    <property type="match status" value="1"/>
</dbReference>
<feature type="transmembrane region" description="Helical" evidence="5">
    <location>
        <begin position="108"/>
        <end position="132"/>
    </location>
</feature>
<dbReference type="GO" id="GO:0043953">
    <property type="term" value="P:protein transport by the Tat complex"/>
    <property type="evidence" value="ECO:0007669"/>
    <property type="project" value="UniProtKB-UniRule"/>
</dbReference>
<dbReference type="PRINTS" id="PR01840">
    <property type="entry name" value="TATCFAMILY"/>
</dbReference>
<comment type="function">
    <text evidence="5">Part of the twin-arginine translocation (Tat) system that transports large folded proteins containing a characteristic twin-arginine motif in their signal peptide across membranes.</text>
</comment>
<keyword evidence="5" id="KW-0811">Translocation</keyword>
<dbReference type="InterPro" id="IPR002033">
    <property type="entry name" value="TatC"/>
</dbReference>
<evidence type="ECO:0000313" key="7">
    <source>
        <dbReference type="Proteomes" id="UP000176445"/>
    </source>
</evidence>
<organism evidence="6 7">
    <name type="scientific">Candidatus Kaiserbacteria bacterium RIFCSPHIGHO2_01_FULL_54_36b</name>
    <dbReference type="NCBI Taxonomy" id="1798483"/>
    <lineage>
        <taxon>Bacteria</taxon>
        <taxon>Candidatus Kaiseribacteriota</taxon>
    </lineage>
</organism>
<comment type="caution">
    <text evidence="6">The sequence shown here is derived from an EMBL/GenBank/DDBJ whole genome shotgun (WGS) entry which is preliminary data.</text>
</comment>
<dbReference type="GO" id="GO:0009977">
    <property type="term" value="F:proton motive force dependent protein transmembrane transporter activity"/>
    <property type="evidence" value="ECO:0007669"/>
    <property type="project" value="TreeGrafter"/>
</dbReference>
<reference evidence="6 7" key="1">
    <citation type="journal article" date="2016" name="Nat. Commun.">
        <title>Thousands of microbial genomes shed light on interconnected biogeochemical processes in an aquifer system.</title>
        <authorList>
            <person name="Anantharaman K."/>
            <person name="Brown C.T."/>
            <person name="Hug L.A."/>
            <person name="Sharon I."/>
            <person name="Castelle C.J."/>
            <person name="Probst A.J."/>
            <person name="Thomas B.C."/>
            <person name="Singh A."/>
            <person name="Wilkins M.J."/>
            <person name="Karaoz U."/>
            <person name="Brodie E.L."/>
            <person name="Williams K.H."/>
            <person name="Hubbard S.S."/>
            <person name="Banfield J.F."/>
        </authorList>
    </citation>
    <scope>NUCLEOTIDE SEQUENCE [LARGE SCALE GENOMIC DNA]</scope>
</reference>
<dbReference type="Pfam" id="PF00902">
    <property type="entry name" value="TatC"/>
    <property type="match status" value="1"/>
</dbReference>
<comment type="subcellular location">
    <subcellularLocation>
        <location evidence="5">Cell membrane</location>
        <topology evidence="5">Multi-pass membrane protein</topology>
    </subcellularLocation>
    <subcellularLocation>
        <location evidence="1">Membrane</location>
        <topology evidence="1">Multi-pass membrane protein</topology>
    </subcellularLocation>
</comment>
<feature type="transmembrane region" description="Helical" evidence="5">
    <location>
        <begin position="12"/>
        <end position="31"/>
    </location>
</feature>
<evidence type="ECO:0000256" key="3">
    <source>
        <dbReference type="ARBA" id="ARBA00022989"/>
    </source>
</evidence>
<feature type="transmembrane region" description="Helical" evidence="5">
    <location>
        <begin position="152"/>
        <end position="179"/>
    </location>
</feature>
<comment type="similarity">
    <text evidence="5">Belongs to the TatC family.</text>
</comment>
<dbReference type="Proteomes" id="UP000176445">
    <property type="component" value="Unassembled WGS sequence"/>
</dbReference>
<proteinExistence type="inferred from homology"/>
<feature type="transmembrane region" description="Helical" evidence="5">
    <location>
        <begin position="211"/>
        <end position="232"/>
    </location>
</feature>
<keyword evidence="4 5" id="KW-0472">Membrane</keyword>
<dbReference type="EMBL" id="MFKW01000032">
    <property type="protein sequence ID" value="OGG51288.1"/>
    <property type="molecule type" value="Genomic_DNA"/>
</dbReference>
<evidence type="ECO:0000256" key="5">
    <source>
        <dbReference type="HAMAP-Rule" id="MF_00902"/>
    </source>
</evidence>
<keyword evidence="5" id="KW-0813">Transport</keyword>
<protein>
    <recommendedName>
        <fullName evidence="5">Sec-independent protein translocase protein TatC</fullName>
    </recommendedName>
</protein>
<name>A0A1F6CQ43_9BACT</name>
<dbReference type="HAMAP" id="MF_00902">
    <property type="entry name" value="TatC"/>
    <property type="match status" value="1"/>
</dbReference>
<sequence>MLSELKYIRNIFIRLVLGFFFFTSVFLLLPVEWLGGSVAEWVIQGIRVQFVPTGATLAVLGPLDAFFAQATVAAFMACLLLIPMLFIELWRFAAPALTARERPALAGGLLGSLFLSAFGAYFAYVVLVPVMFNELFVFVPAGVEAIFNLQKVVSLVAGFILGCALIFLLPLFMILLTYIGLIPARLWAAYARPAVLLVLIVSAIITPDGSGVGMILLSIPIAALYAAGYAGAELTTNK</sequence>
<dbReference type="AlphaFoldDB" id="A0A1F6CQ43"/>
<comment type="subunit">
    <text evidence="5">Forms a complex with TatA.</text>
</comment>
<evidence type="ECO:0000256" key="4">
    <source>
        <dbReference type="ARBA" id="ARBA00023136"/>
    </source>
</evidence>
<keyword evidence="5" id="KW-0653">Protein transport</keyword>
<evidence type="ECO:0000256" key="2">
    <source>
        <dbReference type="ARBA" id="ARBA00022692"/>
    </source>
</evidence>
<keyword evidence="5" id="KW-1003">Cell membrane</keyword>
<feature type="transmembrane region" description="Helical" evidence="5">
    <location>
        <begin position="66"/>
        <end position="87"/>
    </location>
</feature>
<dbReference type="GO" id="GO:0033281">
    <property type="term" value="C:TAT protein transport complex"/>
    <property type="evidence" value="ECO:0007669"/>
    <property type="project" value="UniProtKB-UniRule"/>
</dbReference>
<feature type="transmembrane region" description="Helical" evidence="5">
    <location>
        <begin position="186"/>
        <end position="205"/>
    </location>
</feature>
<evidence type="ECO:0000313" key="6">
    <source>
        <dbReference type="EMBL" id="OGG51288.1"/>
    </source>
</evidence>
<keyword evidence="3 5" id="KW-1133">Transmembrane helix</keyword>
<dbReference type="GO" id="GO:0065002">
    <property type="term" value="P:intracellular protein transmembrane transport"/>
    <property type="evidence" value="ECO:0007669"/>
    <property type="project" value="TreeGrafter"/>
</dbReference>
<dbReference type="PANTHER" id="PTHR30371:SF0">
    <property type="entry name" value="SEC-INDEPENDENT PROTEIN TRANSLOCASE PROTEIN TATC, CHLOROPLASTIC-RELATED"/>
    <property type="match status" value="1"/>
</dbReference>
<evidence type="ECO:0000256" key="1">
    <source>
        <dbReference type="ARBA" id="ARBA00004141"/>
    </source>
</evidence>